<reference evidence="8 9" key="1">
    <citation type="submission" date="2024-09" db="EMBL/GenBank/DDBJ databases">
        <authorList>
            <person name="Sun Q."/>
            <person name="Mori K."/>
        </authorList>
    </citation>
    <scope>NUCLEOTIDE SEQUENCE [LARGE SCALE GENOMIC DNA]</scope>
    <source>
        <strain evidence="8 9">CGMCC 1.15906</strain>
    </source>
</reference>
<evidence type="ECO:0000256" key="5">
    <source>
        <dbReference type="ARBA" id="ARBA00023027"/>
    </source>
</evidence>
<dbReference type="PROSITE" id="PS00470">
    <property type="entry name" value="IDH_IMDH"/>
    <property type="match status" value="1"/>
</dbReference>
<dbReference type="InterPro" id="IPR019818">
    <property type="entry name" value="IsoCit/isopropylmalate_DH_CS"/>
</dbReference>
<comment type="caution">
    <text evidence="8">The sequence shown here is derived from an EMBL/GenBank/DDBJ whole genome shotgun (WGS) entry which is preliminary data.</text>
</comment>
<evidence type="ECO:0000313" key="8">
    <source>
        <dbReference type="EMBL" id="MFC0626054.1"/>
    </source>
</evidence>
<evidence type="ECO:0000256" key="6">
    <source>
        <dbReference type="ARBA" id="ARBA00023211"/>
    </source>
</evidence>
<comment type="cofactor">
    <cofactor evidence="1">
        <name>Mn(2+)</name>
        <dbReference type="ChEBI" id="CHEBI:29035"/>
    </cofactor>
</comment>
<dbReference type="PANTHER" id="PTHR43275">
    <property type="entry name" value="D-MALATE DEHYDROGENASE [DECARBOXYLATING]"/>
    <property type="match status" value="1"/>
</dbReference>
<dbReference type="EMBL" id="JBHLTC010000021">
    <property type="protein sequence ID" value="MFC0626054.1"/>
    <property type="molecule type" value="Genomic_DNA"/>
</dbReference>
<dbReference type="SMART" id="SM01329">
    <property type="entry name" value="Iso_dh"/>
    <property type="match status" value="1"/>
</dbReference>
<evidence type="ECO:0000256" key="4">
    <source>
        <dbReference type="ARBA" id="ARBA00023002"/>
    </source>
</evidence>
<name>A0ABV6QN48_9ACTN</name>
<dbReference type="RefSeq" id="WP_380049119.1">
    <property type="nucleotide sequence ID" value="NZ_JBHLTC010000021.1"/>
</dbReference>
<comment type="cofactor">
    <cofactor evidence="2">
        <name>Mg(2+)</name>
        <dbReference type="ChEBI" id="CHEBI:18420"/>
    </cofactor>
</comment>
<dbReference type="PANTHER" id="PTHR43275:SF1">
    <property type="entry name" value="D-MALATE DEHYDROGENASE [DECARBOXYLATING]"/>
    <property type="match status" value="1"/>
</dbReference>
<organism evidence="8 9">
    <name type="scientific">Kribbella deserti</name>
    <dbReference type="NCBI Taxonomy" id="1926257"/>
    <lineage>
        <taxon>Bacteria</taxon>
        <taxon>Bacillati</taxon>
        <taxon>Actinomycetota</taxon>
        <taxon>Actinomycetes</taxon>
        <taxon>Propionibacteriales</taxon>
        <taxon>Kribbellaceae</taxon>
        <taxon>Kribbella</taxon>
    </lineage>
</organism>
<evidence type="ECO:0000259" key="7">
    <source>
        <dbReference type="SMART" id="SM01329"/>
    </source>
</evidence>
<protein>
    <submittedName>
        <fullName evidence="8">Isocitrate/isopropylmalate dehydrogenase family protein</fullName>
    </submittedName>
</protein>
<keyword evidence="9" id="KW-1185">Reference proteome</keyword>
<dbReference type="InterPro" id="IPR024084">
    <property type="entry name" value="IsoPropMal-DH-like_dom"/>
</dbReference>
<sequence>MKLAVIPGDGIGSEVIDSALRVLRRTSRVIDSGISWDVFDWGAERWLTDGVGLPDGAPHLLRANYDAVLLGALGDPRIPDMAHGREILLGLRQGLDLCVNYRPVVLPGGTVHLYRENTQGLYAGVGGAIRRGGIAEVAIDECVYTRETVERFLRYSLSDLQRRGSRRVTLVHKSNAVPNTGSLWQDVFRRELREFPDLAGNEQYVDAFCYHLVRNPTQFDGVVTSNLFGDVVSDIGAALMGGLGLAASASISPDTGFALFEPVHGSAPDIAGLGIANPYAVLMCVVLLLRHCGFDIPADALEQSLSDAVRTEVTTPDLGGIGTTDQFTGEVLRQLDLKLPAIDRDRKRMDR</sequence>
<evidence type="ECO:0000256" key="3">
    <source>
        <dbReference type="ARBA" id="ARBA00022723"/>
    </source>
</evidence>
<evidence type="ECO:0000256" key="2">
    <source>
        <dbReference type="ARBA" id="ARBA00001946"/>
    </source>
</evidence>
<dbReference type="Gene3D" id="3.40.718.10">
    <property type="entry name" value="Isopropylmalate Dehydrogenase"/>
    <property type="match status" value="1"/>
</dbReference>
<dbReference type="Proteomes" id="UP001589890">
    <property type="component" value="Unassembled WGS sequence"/>
</dbReference>
<dbReference type="Pfam" id="PF00180">
    <property type="entry name" value="Iso_dh"/>
    <property type="match status" value="1"/>
</dbReference>
<gene>
    <name evidence="8" type="ORF">ACFFGN_18385</name>
</gene>
<proteinExistence type="predicted"/>
<keyword evidence="4" id="KW-0560">Oxidoreductase</keyword>
<evidence type="ECO:0000313" key="9">
    <source>
        <dbReference type="Proteomes" id="UP001589890"/>
    </source>
</evidence>
<accession>A0ABV6QN48</accession>
<feature type="domain" description="Isopropylmalate dehydrogenase-like" evidence="7">
    <location>
        <begin position="2"/>
        <end position="331"/>
    </location>
</feature>
<keyword evidence="5" id="KW-0520">NAD</keyword>
<dbReference type="SUPFAM" id="SSF53659">
    <property type="entry name" value="Isocitrate/Isopropylmalate dehydrogenase-like"/>
    <property type="match status" value="1"/>
</dbReference>
<evidence type="ECO:0000256" key="1">
    <source>
        <dbReference type="ARBA" id="ARBA00001936"/>
    </source>
</evidence>
<keyword evidence="6" id="KW-0464">Manganese</keyword>
<keyword evidence="3" id="KW-0479">Metal-binding</keyword>
<dbReference type="InterPro" id="IPR050501">
    <property type="entry name" value="ICDH/IPMDH"/>
</dbReference>